<evidence type="ECO:0000259" key="2">
    <source>
        <dbReference type="Pfam" id="PF12146"/>
    </source>
</evidence>
<feature type="domain" description="Serine aminopeptidase S33" evidence="2">
    <location>
        <begin position="76"/>
        <end position="168"/>
    </location>
</feature>
<sequence>MKSLTVLLLGLSTLAFAQEPKPFHEEEVGYWNTKDSVQLKGTLTLPSQGKNFPAVILITGSGPQDRDETILGHKPFKAIAEYLGSRGYAVLRYDDRGGGKMNKTFINATIDNFIKDAEASLDYLKTRKEINPRKIGMLGHSEGGSIAPGVAAQRKDVAFVILMAAPGRSMVEVMRQQNRDLFYTAKIDSAVVETYVTEYFDKVFPAFATQQDTAQLSGLIRERIGFLRTQLSPNQLFVFGIPPKEDMYVKQVVANYNGEWFRRFITFDPVPSLQKMTVPTLALNGTKDVQVNADMNLQGIENALQKAGNKRYKIVRLEGLNHLMLPAKTGLPQEYAAIKGDIDPTFLEAVYEWLQKEVR</sequence>
<gene>
    <name evidence="3" type="ORF">C5O19_10170</name>
</gene>
<dbReference type="OrthoDB" id="9809549at2"/>
<evidence type="ECO:0000313" key="3">
    <source>
        <dbReference type="EMBL" id="PQA59964.1"/>
    </source>
</evidence>
<dbReference type="InterPro" id="IPR022742">
    <property type="entry name" value="Hydrolase_4"/>
</dbReference>
<keyword evidence="1" id="KW-0732">Signal</keyword>
<dbReference type="SUPFAM" id="SSF53474">
    <property type="entry name" value="alpha/beta-Hydrolases"/>
    <property type="match status" value="1"/>
</dbReference>
<dbReference type="Proteomes" id="UP000239590">
    <property type="component" value="Unassembled WGS sequence"/>
</dbReference>
<dbReference type="InterPro" id="IPR053145">
    <property type="entry name" value="AB_hydrolase_Est10"/>
</dbReference>
<keyword evidence="4" id="KW-1185">Reference proteome</keyword>
<proteinExistence type="predicted"/>
<dbReference type="InterPro" id="IPR029058">
    <property type="entry name" value="AB_hydrolase_fold"/>
</dbReference>
<name>A0A2S7IQH5_9BACT</name>
<accession>A0A2S7IQH5</accession>
<dbReference type="Gene3D" id="3.40.50.1820">
    <property type="entry name" value="alpha/beta hydrolase"/>
    <property type="match status" value="1"/>
</dbReference>
<dbReference type="GO" id="GO:0052689">
    <property type="term" value="F:carboxylic ester hydrolase activity"/>
    <property type="evidence" value="ECO:0007669"/>
    <property type="project" value="TreeGrafter"/>
</dbReference>
<dbReference type="PANTHER" id="PTHR43265:SF1">
    <property type="entry name" value="ESTERASE ESTD"/>
    <property type="match status" value="1"/>
</dbReference>
<dbReference type="AlphaFoldDB" id="A0A2S7IQH5"/>
<comment type="caution">
    <text evidence="3">The sequence shown here is derived from an EMBL/GenBank/DDBJ whole genome shotgun (WGS) entry which is preliminary data.</text>
</comment>
<organism evidence="3 4">
    <name type="scientific">Siphonobacter curvatus</name>
    <dbReference type="NCBI Taxonomy" id="2094562"/>
    <lineage>
        <taxon>Bacteria</taxon>
        <taxon>Pseudomonadati</taxon>
        <taxon>Bacteroidota</taxon>
        <taxon>Cytophagia</taxon>
        <taxon>Cytophagales</taxon>
        <taxon>Cytophagaceae</taxon>
        <taxon>Siphonobacter</taxon>
    </lineage>
</organism>
<dbReference type="EMBL" id="PTRA01000001">
    <property type="protein sequence ID" value="PQA59964.1"/>
    <property type="molecule type" value="Genomic_DNA"/>
</dbReference>
<dbReference type="RefSeq" id="WP_104711847.1">
    <property type="nucleotide sequence ID" value="NZ_PTRA01000001.1"/>
</dbReference>
<reference evidence="4" key="1">
    <citation type="submission" date="2018-02" db="EMBL/GenBank/DDBJ databases">
        <title>Genome sequencing of Solimonas sp. HR-BB.</title>
        <authorList>
            <person name="Lee Y."/>
            <person name="Jeon C.O."/>
        </authorList>
    </citation>
    <scope>NUCLEOTIDE SEQUENCE [LARGE SCALE GENOMIC DNA]</scope>
    <source>
        <strain evidence="4">HR-U</strain>
    </source>
</reference>
<keyword evidence="3" id="KW-0378">Hydrolase</keyword>
<feature type="signal peptide" evidence="1">
    <location>
        <begin position="1"/>
        <end position="17"/>
    </location>
</feature>
<protein>
    <submittedName>
        <fullName evidence="3">Alpha/beta hydrolase</fullName>
    </submittedName>
</protein>
<evidence type="ECO:0000256" key="1">
    <source>
        <dbReference type="SAM" id="SignalP"/>
    </source>
</evidence>
<dbReference type="Pfam" id="PF12146">
    <property type="entry name" value="Hydrolase_4"/>
    <property type="match status" value="1"/>
</dbReference>
<feature type="chain" id="PRO_5015603343" evidence="1">
    <location>
        <begin position="18"/>
        <end position="359"/>
    </location>
</feature>
<evidence type="ECO:0000313" key="4">
    <source>
        <dbReference type="Proteomes" id="UP000239590"/>
    </source>
</evidence>
<dbReference type="PANTHER" id="PTHR43265">
    <property type="entry name" value="ESTERASE ESTD"/>
    <property type="match status" value="1"/>
</dbReference>